<dbReference type="Proteomes" id="UP000319746">
    <property type="component" value="Unassembled WGS sequence"/>
</dbReference>
<dbReference type="AlphaFoldDB" id="A0A543AGG4"/>
<keyword evidence="2" id="KW-1185">Reference proteome</keyword>
<proteinExistence type="predicted"/>
<dbReference type="InterPro" id="IPR012338">
    <property type="entry name" value="Beta-lactam/transpept-like"/>
</dbReference>
<evidence type="ECO:0000313" key="1">
    <source>
        <dbReference type="EMBL" id="TQL71662.1"/>
    </source>
</evidence>
<name>A0A543AGG4_9MICC</name>
<protein>
    <submittedName>
        <fullName evidence="1">Uncharacterized protein</fullName>
    </submittedName>
</protein>
<dbReference type="SUPFAM" id="SSF56601">
    <property type="entry name" value="beta-lactamase/transpeptidase-like"/>
    <property type="match status" value="1"/>
</dbReference>
<organism evidence="1 2">
    <name type="scientific">Enteractinococcus coprophilus</name>
    <dbReference type="NCBI Taxonomy" id="1027633"/>
    <lineage>
        <taxon>Bacteria</taxon>
        <taxon>Bacillati</taxon>
        <taxon>Actinomycetota</taxon>
        <taxon>Actinomycetes</taxon>
        <taxon>Micrococcales</taxon>
        <taxon>Micrococcaceae</taxon>
    </lineage>
</organism>
<evidence type="ECO:0000313" key="2">
    <source>
        <dbReference type="Proteomes" id="UP000319746"/>
    </source>
</evidence>
<reference evidence="1 2" key="1">
    <citation type="submission" date="2019-06" db="EMBL/GenBank/DDBJ databases">
        <title>Sequencing the genomes of 1000 actinobacteria strains.</title>
        <authorList>
            <person name="Klenk H.-P."/>
        </authorList>
    </citation>
    <scope>NUCLEOTIDE SEQUENCE [LARGE SCALE GENOMIC DNA]</scope>
    <source>
        <strain evidence="1 2">DSM 24083</strain>
    </source>
</reference>
<dbReference type="RefSeq" id="WP_141867421.1">
    <property type="nucleotide sequence ID" value="NZ_BAABAN010000001.1"/>
</dbReference>
<sequence length="70" mass="7990">MQESLEDALVSWMERYEALNAAAMATTPDWTWPTQKGVTDLESQELLEPDMVWPLRSVTKSVVVIRSHVD</sequence>
<comment type="caution">
    <text evidence="1">The sequence shown here is derived from an EMBL/GenBank/DDBJ whole genome shotgun (WGS) entry which is preliminary data.</text>
</comment>
<gene>
    <name evidence="1" type="ORF">FB556_2152</name>
</gene>
<dbReference type="EMBL" id="VFOU01000003">
    <property type="protein sequence ID" value="TQL71662.1"/>
    <property type="molecule type" value="Genomic_DNA"/>
</dbReference>
<dbReference type="OrthoDB" id="3174977at2"/>
<accession>A0A543AGG4</accession>